<keyword evidence="2" id="KW-1185">Reference proteome</keyword>
<name>A0A2J6THB3_9HELO</name>
<dbReference type="EMBL" id="KZ613783">
    <property type="protein sequence ID" value="PMD62381.1"/>
    <property type="molecule type" value="Genomic_DNA"/>
</dbReference>
<dbReference type="STRING" id="1095630.A0A2J6THB3"/>
<reference evidence="1 2" key="1">
    <citation type="submission" date="2016-04" db="EMBL/GenBank/DDBJ databases">
        <title>A degradative enzymes factory behind the ericoid mycorrhizal symbiosis.</title>
        <authorList>
            <consortium name="DOE Joint Genome Institute"/>
            <person name="Martino E."/>
            <person name="Morin E."/>
            <person name="Grelet G."/>
            <person name="Kuo A."/>
            <person name="Kohler A."/>
            <person name="Daghino S."/>
            <person name="Barry K."/>
            <person name="Choi C."/>
            <person name="Cichocki N."/>
            <person name="Clum A."/>
            <person name="Copeland A."/>
            <person name="Hainaut M."/>
            <person name="Haridas S."/>
            <person name="Labutti K."/>
            <person name="Lindquist E."/>
            <person name="Lipzen A."/>
            <person name="Khouja H.-R."/>
            <person name="Murat C."/>
            <person name="Ohm R."/>
            <person name="Olson A."/>
            <person name="Spatafora J."/>
            <person name="Veneault-Fourrey C."/>
            <person name="Henrissat B."/>
            <person name="Grigoriev I."/>
            <person name="Martin F."/>
            <person name="Perotto S."/>
        </authorList>
    </citation>
    <scope>NUCLEOTIDE SEQUENCE [LARGE SCALE GENOMIC DNA]</scope>
    <source>
        <strain evidence="1 2">E</strain>
    </source>
</reference>
<dbReference type="OrthoDB" id="4074350at2759"/>
<protein>
    <submittedName>
        <fullName evidence="1">Uncharacterized protein</fullName>
    </submittedName>
</protein>
<dbReference type="AlphaFoldDB" id="A0A2J6THB3"/>
<dbReference type="GeneID" id="36596471"/>
<dbReference type="RefSeq" id="XP_024739285.1">
    <property type="nucleotide sequence ID" value="XM_024888395.1"/>
</dbReference>
<organism evidence="1 2">
    <name type="scientific">Hyaloscypha bicolor E</name>
    <dbReference type="NCBI Taxonomy" id="1095630"/>
    <lineage>
        <taxon>Eukaryota</taxon>
        <taxon>Fungi</taxon>
        <taxon>Dikarya</taxon>
        <taxon>Ascomycota</taxon>
        <taxon>Pezizomycotina</taxon>
        <taxon>Leotiomycetes</taxon>
        <taxon>Helotiales</taxon>
        <taxon>Hyaloscyphaceae</taxon>
        <taxon>Hyaloscypha</taxon>
        <taxon>Hyaloscypha bicolor</taxon>
    </lineage>
</organism>
<evidence type="ECO:0000313" key="1">
    <source>
        <dbReference type="EMBL" id="PMD62381.1"/>
    </source>
</evidence>
<dbReference type="InParanoid" id="A0A2J6THB3"/>
<sequence length="140" mass="15183">MYFIYHQYCSHRHRLVITDIQSRAASFFFLLLIEVAVAPVKVVVSNPTPLGPMLIACPLYTSVVGFAPGLNVNVFTIEELFVHEAGGSTNYPTELAADAPHERFELPAPLGPAELDSDSRTWEGTIANGTADSAGLSAYE</sequence>
<proteinExistence type="predicted"/>
<gene>
    <name evidence="1" type="ORF">K444DRAFT_717009</name>
</gene>
<accession>A0A2J6THB3</accession>
<dbReference type="Proteomes" id="UP000235371">
    <property type="component" value="Unassembled WGS sequence"/>
</dbReference>
<evidence type="ECO:0000313" key="2">
    <source>
        <dbReference type="Proteomes" id="UP000235371"/>
    </source>
</evidence>